<evidence type="ECO:0000313" key="2">
    <source>
        <dbReference type="EMBL" id="QUD88220.1"/>
    </source>
</evidence>
<proteinExistence type="predicted"/>
<evidence type="ECO:0000259" key="1">
    <source>
        <dbReference type="Pfam" id="PF20668"/>
    </source>
</evidence>
<feature type="domain" description="DUF6815" evidence="1">
    <location>
        <begin position="220"/>
        <end position="326"/>
    </location>
</feature>
<dbReference type="AlphaFoldDB" id="A0A975FZC4"/>
<keyword evidence="3" id="KW-1185">Reference proteome</keyword>
<dbReference type="Proteomes" id="UP000676409">
    <property type="component" value="Chromosome"/>
</dbReference>
<evidence type="ECO:0000313" key="3">
    <source>
        <dbReference type="Proteomes" id="UP000676409"/>
    </source>
</evidence>
<dbReference type="NCBIfam" id="NF033816">
    <property type="entry name" value="Cj0069_fam"/>
    <property type="match status" value="1"/>
</dbReference>
<organism evidence="2 3">
    <name type="scientific">Phenylobacterium montanum</name>
    <dbReference type="NCBI Taxonomy" id="2823693"/>
    <lineage>
        <taxon>Bacteria</taxon>
        <taxon>Pseudomonadati</taxon>
        <taxon>Pseudomonadota</taxon>
        <taxon>Alphaproteobacteria</taxon>
        <taxon>Caulobacterales</taxon>
        <taxon>Caulobacteraceae</taxon>
        <taxon>Phenylobacterium</taxon>
    </lineage>
</organism>
<dbReference type="KEGG" id="caul:KCG34_24860"/>
<gene>
    <name evidence="2" type="ORF">KCG34_24860</name>
</gene>
<dbReference type="RefSeq" id="WP_211938271.1">
    <property type="nucleotide sequence ID" value="NZ_CP073078.1"/>
</dbReference>
<dbReference type="InterPro" id="IPR049212">
    <property type="entry name" value="DUF6815"/>
</dbReference>
<dbReference type="Pfam" id="PF20668">
    <property type="entry name" value="DUF6815"/>
    <property type="match status" value="1"/>
</dbReference>
<protein>
    <submittedName>
        <fullName evidence="2">Cj0069 family protein</fullName>
    </submittedName>
</protein>
<reference evidence="2" key="1">
    <citation type="submission" date="2021-04" db="EMBL/GenBank/DDBJ databases">
        <title>The complete genome sequence of Caulobacter sp. S6.</title>
        <authorList>
            <person name="Tang Y."/>
            <person name="Ouyang W."/>
            <person name="Liu Q."/>
            <person name="Huang B."/>
            <person name="Guo Z."/>
            <person name="Lei P."/>
        </authorList>
    </citation>
    <scope>NUCLEOTIDE SEQUENCE</scope>
    <source>
        <strain evidence="2">S6</strain>
    </source>
</reference>
<dbReference type="EMBL" id="CP073078">
    <property type="protein sequence ID" value="QUD88220.1"/>
    <property type="molecule type" value="Genomic_DNA"/>
</dbReference>
<accession>A0A975FZC4</accession>
<sequence>MASDRPLRIALVWRGDPHAVPLQFPRLQPIHDALERVDVAPAPVAFSEAAVEEARIQLLACDGVLAWVDPLTEGVDRTRFDALLREVSEAGVWVSAHPEVILKMGVKEVLARTRSLGWGTDTHAYATAEAFRTAFPARLAAGRIRVLKQNRGNGNQGVFKVELEDPAQPVGPGSLVTVLEARSDRPEPGVRLGDFMARCEAFLAGEGRLVDQAYQSRVGEGLIRCYMTQNRVIGFSEQFPRNLAIGEPDLPSFGMAREKTMHDEAAPRFQGLRRSMEQDWTPGLQALLGIETRDLPVLWDADFLYGPKTAAGDDSFVLCEINVSCVVPYPLTAVDAIAGAAKALAAAHRSRRASRDGD</sequence>
<name>A0A975FZC4_9CAUL</name>